<dbReference type="Pfam" id="PF13860">
    <property type="entry name" value="FlgD_ig"/>
    <property type="match status" value="1"/>
</dbReference>
<dbReference type="Pfam" id="PF21783">
    <property type="entry name" value="YNCE"/>
    <property type="match status" value="1"/>
</dbReference>
<dbReference type="InterPro" id="IPR011964">
    <property type="entry name" value="YVTN_b-propeller_repeat"/>
</dbReference>
<gene>
    <name evidence="5" type="ORF">KDA27_05905</name>
</gene>
<dbReference type="NCBIfam" id="TIGR04183">
    <property type="entry name" value="Por_Secre_tail"/>
    <property type="match status" value="1"/>
</dbReference>
<proteinExistence type="predicted"/>
<dbReference type="InterPro" id="IPR011048">
    <property type="entry name" value="Haem_d1_sf"/>
</dbReference>
<dbReference type="InterPro" id="IPR026444">
    <property type="entry name" value="Secre_tail"/>
</dbReference>
<keyword evidence="1 2" id="KW-0732">Signal</keyword>
<dbReference type="InterPro" id="IPR011044">
    <property type="entry name" value="Quino_amine_DH_bsu"/>
</dbReference>
<organism evidence="5 6">
    <name type="scientific">Eiseniibacteriota bacterium</name>
    <dbReference type="NCBI Taxonomy" id="2212470"/>
    <lineage>
        <taxon>Bacteria</taxon>
        <taxon>Candidatus Eiseniibacteriota</taxon>
    </lineage>
</organism>
<feature type="domain" description="FlgD/Vpr Ig-like" evidence="3">
    <location>
        <begin position="839"/>
        <end position="896"/>
    </location>
</feature>
<dbReference type="Gene3D" id="2.60.40.4070">
    <property type="match status" value="1"/>
</dbReference>
<evidence type="ECO:0000259" key="4">
    <source>
        <dbReference type="Pfam" id="PF21783"/>
    </source>
</evidence>
<dbReference type="InterPro" id="IPR015943">
    <property type="entry name" value="WD40/YVTN_repeat-like_dom_sf"/>
</dbReference>
<dbReference type="SUPFAM" id="SSF51004">
    <property type="entry name" value="C-terminal (heme d1) domain of cytochrome cd1-nitrite reductase"/>
    <property type="match status" value="1"/>
</dbReference>
<feature type="signal peptide" evidence="2">
    <location>
        <begin position="1"/>
        <end position="25"/>
    </location>
</feature>
<dbReference type="PANTHER" id="PTHR47197">
    <property type="entry name" value="PROTEIN NIRF"/>
    <property type="match status" value="1"/>
</dbReference>
<dbReference type="InterPro" id="IPR025965">
    <property type="entry name" value="FlgD/Vpr_Ig-like"/>
</dbReference>
<dbReference type="PANTHER" id="PTHR47197:SF3">
    <property type="entry name" value="DIHYDRO-HEME D1 DEHYDROGENASE"/>
    <property type="match status" value="1"/>
</dbReference>
<evidence type="ECO:0000259" key="3">
    <source>
        <dbReference type="Pfam" id="PF13860"/>
    </source>
</evidence>
<dbReference type="SUPFAM" id="SSF50969">
    <property type="entry name" value="YVTN repeat-like/Quinoprotein amine dehydrogenase"/>
    <property type="match status" value="1"/>
</dbReference>
<dbReference type="AlphaFoldDB" id="A0A956SEH7"/>
<dbReference type="NCBIfam" id="TIGR02276">
    <property type="entry name" value="beta_rpt_yvtn"/>
    <property type="match status" value="1"/>
</dbReference>
<comment type="caution">
    <text evidence="5">The sequence shown here is derived from an EMBL/GenBank/DDBJ whole genome shotgun (WGS) entry which is preliminary data.</text>
</comment>
<name>A0A956SEH7_UNCEI</name>
<reference evidence="5" key="2">
    <citation type="journal article" date="2021" name="Microbiome">
        <title>Successional dynamics and alternative stable states in a saline activated sludge microbial community over 9 years.</title>
        <authorList>
            <person name="Wang Y."/>
            <person name="Ye J."/>
            <person name="Ju F."/>
            <person name="Liu L."/>
            <person name="Boyd J.A."/>
            <person name="Deng Y."/>
            <person name="Parks D.H."/>
            <person name="Jiang X."/>
            <person name="Yin X."/>
            <person name="Woodcroft B.J."/>
            <person name="Tyson G.W."/>
            <person name="Hugenholtz P."/>
            <person name="Polz M.F."/>
            <person name="Zhang T."/>
        </authorList>
    </citation>
    <scope>NUCLEOTIDE SEQUENCE</scope>
    <source>
        <strain evidence="5">HKST-UBA02</strain>
    </source>
</reference>
<accession>A0A956SEH7</accession>
<protein>
    <submittedName>
        <fullName evidence="5">T9SS type A sorting domain-containing protein</fullName>
    </submittedName>
</protein>
<evidence type="ECO:0000256" key="1">
    <source>
        <dbReference type="ARBA" id="ARBA00022729"/>
    </source>
</evidence>
<evidence type="ECO:0000313" key="6">
    <source>
        <dbReference type="Proteomes" id="UP000739538"/>
    </source>
</evidence>
<dbReference type="Gene3D" id="2.130.10.10">
    <property type="entry name" value="YVTN repeat-like/Quinoprotein amine dehydrogenase"/>
    <property type="match status" value="4"/>
</dbReference>
<dbReference type="Proteomes" id="UP000739538">
    <property type="component" value="Unassembled WGS sequence"/>
</dbReference>
<sequence length="906" mass="94320">MRPGSRPLATLASLSILALSTAVPAAMATTAALGTGQVDLSRLQLDDPDGNAPAPLQTVVDLRQAPLTPEAFRLDLANTASDRGSIAPVFIEAGMDPEGDDVAGTVFSPDGSKVLIAERGSKNVMVWNADGTFDQAIAVSGTPSSIAVTPDGAYALVTDLFEDAVSILDLGTGSETSVVSVGDQPSFVAVNPSGTLAAVANGVDSSVSILSLPSGTVERTISGVNFQGQFSFNFESGAIGFRTYGFEFVSDSILAHVDFAAQAFLFIDATNGSINSLPIAASPTRMGISADKSTIVVAHTSSTRLLTVLDAGSQSIIKTISTPVDLFGGAVCVDPTGTKAVASVQNACIVVDLVTDAVSPNLDTASVNELITTSDGLYALCVGFRGSLISFASATLVKNLNNLVSVSYGAVSPIEARAVMAADVFGEDLLFLDTNGSAGFLDIQTLTGPPAEGDKARILAISPDGTMAAVTQIFSDNVGFYDLTTGTHITTIATGNRPGEVEWTPDGTKVCIANMDSSFLTVIDVPGFTVTTVPLSTRASQVEISPDSRYAYVCVVASGDGVWRVDLDTNTLAGAKILTGDMGGVSFLYSQTSGMTLSHDGSILAVCGSFTDNISFIDTASWTLLGNTTVGDFPVRALFSDDDSQLYVTCRDDDRIRIMDTSTRLVTGLVVVGDWPFEMALSPDQSTLYVLNFLDQNVGVIDLEAALQTSTIPLPNSPAGIALASSGTELLVPTGTSSASFGPGLLFQLSAVGELNIIDMETNTIADQIDTGVPAAMVDYHASSQRVAVPSPAIDGLYVIQLQDPAAIDPSTPVSLEEGLVRALPNPVVEGVRLDLQLSEAGEVSATIHDASGRLVRTFAHESARAGEHSLTWDRTDDRGVRVEPGVYFVRVLAGTNEYSRKLVVR</sequence>
<dbReference type="InterPro" id="IPR051200">
    <property type="entry name" value="Host-pathogen_enzymatic-act"/>
</dbReference>
<dbReference type="InterPro" id="IPR048433">
    <property type="entry name" value="YNCE-like_beta-prop"/>
</dbReference>
<dbReference type="EMBL" id="JAGQHS010000020">
    <property type="protein sequence ID" value="MCA9755318.1"/>
    <property type="molecule type" value="Genomic_DNA"/>
</dbReference>
<feature type="domain" description="YNCE-like beta-propeller" evidence="4">
    <location>
        <begin position="470"/>
        <end position="733"/>
    </location>
</feature>
<reference evidence="5" key="1">
    <citation type="submission" date="2020-04" db="EMBL/GenBank/DDBJ databases">
        <authorList>
            <person name="Zhang T."/>
        </authorList>
    </citation>
    <scope>NUCLEOTIDE SEQUENCE</scope>
    <source>
        <strain evidence="5">HKST-UBA02</strain>
    </source>
</reference>
<evidence type="ECO:0000256" key="2">
    <source>
        <dbReference type="SAM" id="SignalP"/>
    </source>
</evidence>
<evidence type="ECO:0000313" key="5">
    <source>
        <dbReference type="EMBL" id="MCA9755318.1"/>
    </source>
</evidence>
<feature type="chain" id="PRO_5037236985" evidence="2">
    <location>
        <begin position="26"/>
        <end position="906"/>
    </location>
</feature>